<dbReference type="CDD" id="cd13653">
    <property type="entry name" value="PBP2_phosphate_like_1"/>
    <property type="match status" value="1"/>
</dbReference>
<proteinExistence type="predicted"/>
<dbReference type="Gene3D" id="3.40.190.10">
    <property type="entry name" value="Periplasmic binding protein-like II"/>
    <property type="match status" value="2"/>
</dbReference>
<gene>
    <name evidence="3" type="ORF">MAGMO_1574</name>
</gene>
<keyword evidence="1" id="KW-0732">Signal</keyword>
<name>A0A1S7LFL7_MAGMO</name>
<dbReference type="PANTHER" id="PTHR30570">
    <property type="entry name" value="PERIPLASMIC PHOSPHATE BINDING COMPONENT OF PHOSPHATE ABC TRANSPORTER"/>
    <property type="match status" value="1"/>
</dbReference>
<dbReference type="InterPro" id="IPR050811">
    <property type="entry name" value="Phosphate_ABC_transporter"/>
</dbReference>
<feature type="domain" description="PBP" evidence="2">
    <location>
        <begin position="3"/>
        <end position="222"/>
    </location>
</feature>
<sequence length="252" mass="26779">MAEIAKAYEAKTGVAVKLSGGGATKGIRAASAGTADIGGTCRHLLKEGAGAHPQEANAQLTQVAWDALVAITHPSNPVDNISMTDLKKIYEGKITNWKDLGGPSKRIILVTRDGKYSGVGHMFRMLVWGEKEYDFKARSLKVKSTGPLEAKVEKSAGTLGMDGISSAKKREVKFLSLDGVAPTKDNIASGKYPLIRPLYLALNQNTSSAEAKKVVDFVLSDEGQSIVSAQGTVNMKEGAALVEKWAGMKAKF</sequence>
<dbReference type="Pfam" id="PF12849">
    <property type="entry name" value="PBP_like_2"/>
    <property type="match status" value="1"/>
</dbReference>
<dbReference type="AlphaFoldDB" id="A0A1S7LFL7"/>
<organism evidence="3">
    <name type="scientific">Magnetococcus massalia (strain MO-1)</name>
    <dbReference type="NCBI Taxonomy" id="451514"/>
    <lineage>
        <taxon>Bacteria</taxon>
        <taxon>Pseudomonadati</taxon>
        <taxon>Pseudomonadota</taxon>
        <taxon>Magnetococcia</taxon>
        <taxon>Magnetococcales</taxon>
        <taxon>Magnetococcaceae</taxon>
        <taxon>Magnetococcus</taxon>
    </lineage>
</organism>
<protein>
    <submittedName>
        <fullName evidence="3">Putative phosphate binding protein. [pstS]</fullName>
    </submittedName>
</protein>
<accession>A0A1S7LFL7</accession>
<dbReference type="EMBL" id="LO017727">
    <property type="protein sequence ID" value="CRH05762.1"/>
    <property type="molecule type" value="Genomic_DNA"/>
</dbReference>
<evidence type="ECO:0000313" key="3">
    <source>
        <dbReference type="EMBL" id="CRH05762.1"/>
    </source>
</evidence>
<dbReference type="SUPFAM" id="SSF53850">
    <property type="entry name" value="Periplasmic binding protein-like II"/>
    <property type="match status" value="1"/>
</dbReference>
<dbReference type="InterPro" id="IPR024370">
    <property type="entry name" value="PBP_domain"/>
</dbReference>
<reference evidence="3" key="1">
    <citation type="submission" date="2015-04" db="EMBL/GenBank/DDBJ databases">
        <authorList>
            <person name="Syromyatnikov M.Y."/>
            <person name="Popov V.N."/>
        </authorList>
    </citation>
    <scope>NUCLEOTIDE SEQUENCE</scope>
    <source>
        <strain evidence="3">MO-1</strain>
    </source>
</reference>
<dbReference type="PANTHER" id="PTHR30570:SF1">
    <property type="entry name" value="PHOSPHATE-BINDING PROTEIN PSTS"/>
    <property type="match status" value="1"/>
</dbReference>
<evidence type="ECO:0000259" key="2">
    <source>
        <dbReference type="Pfam" id="PF12849"/>
    </source>
</evidence>
<evidence type="ECO:0000256" key="1">
    <source>
        <dbReference type="ARBA" id="ARBA00022729"/>
    </source>
</evidence>